<dbReference type="SUPFAM" id="SSF109604">
    <property type="entry name" value="HD-domain/PDEase-like"/>
    <property type="match status" value="1"/>
</dbReference>
<dbReference type="InterPro" id="IPR006674">
    <property type="entry name" value="HD_domain"/>
</dbReference>
<evidence type="ECO:0000313" key="3">
    <source>
        <dbReference type="Proteomes" id="UP000184447"/>
    </source>
</evidence>
<protein>
    <submittedName>
        <fullName evidence="2">HDIG domain-containing protein</fullName>
    </submittedName>
</protein>
<dbReference type="RefSeq" id="WP_073338192.1">
    <property type="nucleotide sequence ID" value="NZ_FQXM01000009.1"/>
</dbReference>
<feature type="domain" description="HD" evidence="1">
    <location>
        <begin position="34"/>
        <end position="152"/>
    </location>
</feature>
<dbReference type="PROSITE" id="PS51831">
    <property type="entry name" value="HD"/>
    <property type="match status" value="1"/>
</dbReference>
<accession>A0A1M5UTX4</accession>
<keyword evidence="3" id="KW-1185">Reference proteome</keyword>
<dbReference type="InterPro" id="IPR003607">
    <property type="entry name" value="HD/PDEase_dom"/>
</dbReference>
<dbReference type="NCBIfam" id="TIGR00277">
    <property type="entry name" value="HDIG"/>
    <property type="match status" value="1"/>
</dbReference>
<evidence type="ECO:0000259" key="1">
    <source>
        <dbReference type="PROSITE" id="PS51831"/>
    </source>
</evidence>
<dbReference type="AlphaFoldDB" id="A0A1M5UTX4"/>
<reference evidence="2 3" key="1">
    <citation type="submission" date="2016-11" db="EMBL/GenBank/DDBJ databases">
        <authorList>
            <person name="Jaros S."/>
            <person name="Januszkiewicz K."/>
            <person name="Wedrychowicz H."/>
        </authorList>
    </citation>
    <scope>NUCLEOTIDE SEQUENCE [LARGE SCALE GENOMIC DNA]</scope>
    <source>
        <strain evidence="2 3">DSM 8605</strain>
    </source>
</reference>
<evidence type="ECO:0000313" key="2">
    <source>
        <dbReference type="EMBL" id="SHH66268.1"/>
    </source>
</evidence>
<organism evidence="2 3">
    <name type="scientific">Clostridium grantii DSM 8605</name>
    <dbReference type="NCBI Taxonomy" id="1121316"/>
    <lineage>
        <taxon>Bacteria</taxon>
        <taxon>Bacillati</taxon>
        <taxon>Bacillota</taxon>
        <taxon>Clostridia</taxon>
        <taxon>Eubacteriales</taxon>
        <taxon>Clostridiaceae</taxon>
        <taxon>Clostridium</taxon>
    </lineage>
</organism>
<dbReference type="Pfam" id="PF01966">
    <property type="entry name" value="HD"/>
    <property type="match status" value="1"/>
</dbReference>
<proteinExistence type="predicted"/>
<dbReference type="EMBL" id="FQXM01000009">
    <property type="protein sequence ID" value="SHH66268.1"/>
    <property type="molecule type" value="Genomic_DNA"/>
</dbReference>
<dbReference type="Proteomes" id="UP000184447">
    <property type="component" value="Unassembled WGS sequence"/>
</dbReference>
<dbReference type="InterPro" id="IPR006675">
    <property type="entry name" value="HDIG_dom"/>
</dbReference>
<dbReference type="STRING" id="1121316.SAMN02745207_01889"/>
<dbReference type="CDD" id="cd00077">
    <property type="entry name" value="HDc"/>
    <property type="match status" value="1"/>
</dbReference>
<dbReference type="Gene3D" id="1.10.3210.10">
    <property type="entry name" value="Hypothetical protein af1432"/>
    <property type="match status" value="1"/>
</dbReference>
<gene>
    <name evidence="2" type="ORF">SAMN02745207_01889</name>
</gene>
<dbReference type="OrthoDB" id="9797344at2"/>
<name>A0A1M5UTX4_9CLOT</name>
<sequence>MTEEDLLYFKDFFLSYVEKFRSNDETIQKNIMLKKHHTLRVLENISIISKNLQLDENSDLLAKTIAIFHDIGRFYQFEKYKTFSDAQSENHAELGIKVLESAEVLSRLSKEEKTIILKAVQYHNMFKIPSNEESKYILFCKLIRDADKIDIYKVLTDYYGELDLDLNPAIEHNLPNIEHYSPIIIDDILNSRNSNSKLLRTRYDMRLLTLTWIFDINYKISIDLIKNRDFINKTLKVLPTNEDMTKVKVALYSYMENF</sequence>